<dbReference type="InterPro" id="IPR036291">
    <property type="entry name" value="NAD(P)-bd_dom_sf"/>
</dbReference>
<dbReference type="GO" id="GO:0070403">
    <property type="term" value="F:NAD+ binding"/>
    <property type="evidence" value="ECO:0007669"/>
    <property type="project" value="InterPro"/>
</dbReference>
<organism evidence="5 6">
    <name type="scientific">Rhodopseudomonas palustris</name>
    <dbReference type="NCBI Taxonomy" id="1076"/>
    <lineage>
        <taxon>Bacteria</taxon>
        <taxon>Pseudomonadati</taxon>
        <taxon>Pseudomonadota</taxon>
        <taxon>Alphaproteobacteria</taxon>
        <taxon>Hyphomicrobiales</taxon>
        <taxon>Nitrobacteraceae</taxon>
        <taxon>Rhodopseudomonas</taxon>
    </lineage>
</organism>
<evidence type="ECO:0000313" key="6">
    <source>
        <dbReference type="Proteomes" id="UP000032515"/>
    </source>
</evidence>
<dbReference type="PANTHER" id="PTHR43078:SF6">
    <property type="entry name" value="UDP-GLUCURONIC ACID DECARBOXYLASE 1"/>
    <property type="match status" value="1"/>
</dbReference>
<dbReference type="GO" id="GO:0042732">
    <property type="term" value="P:D-xylose metabolic process"/>
    <property type="evidence" value="ECO:0007669"/>
    <property type="project" value="InterPro"/>
</dbReference>
<evidence type="ECO:0000256" key="1">
    <source>
        <dbReference type="ARBA" id="ARBA00001911"/>
    </source>
</evidence>
<name>A0A0D7F621_RHOPL</name>
<evidence type="ECO:0000313" key="5">
    <source>
        <dbReference type="EMBL" id="KIZ48190.1"/>
    </source>
</evidence>
<evidence type="ECO:0000256" key="3">
    <source>
        <dbReference type="ARBA" id="ARBA00023027"/>
    </source>
</evidence>
<dbReference type="Gene3D" id="3.40.50.720">
    <property type="entry name" value="NAD(P)-binding Rossmann-like Domain"/>
    <property type="match status" value="1"/>
</dbReference>
<sequence>MKTDVDVTGPINIGNPGEFTMLELAETIVRLTNSSSTIEHLPLPQDDPQQRRPDITLARNTLGWEPTISLEEGLGRTIAYFDRQLGLQQA</sequence>
<reference evidence="5 6" key="1">
    <citation type="submission" date="2014-11" db="EMBL/GenBank/DDBJ databases">
        <title>Genomics and ecophysiology of heterotrophic nitrogen fixing bacteria isolated from estuarine surface water.</title>
        <authorList>
            <person name="Bentzon-Tilia M."/>
            <person name="Severin I."/>
            <person name="Hansen L.H."/>
            <person name="Riemann L."/>
        </authorList>
    </citation>
    <scope>NUCLEOTIDE SEQUENCE [LARGE SCALE GENOMIC DNA]</scope>
    <source>
        <strain evidence="5 6">BAL398</strain>
    </source>
</reference>
<comment type="caution">
    <text evidence="5">The sequence shown here is derived from an EMBL/GenBank/DDBJ whole genome shotgun (WGS) entry which is preliminary data.</text>
</comment>
<keyword evidence="2" id="KW-0210">Decarboxylase</keyword>
<gene>
    <name evidence="5" type="ORF">OO17_00245</name>
</gene>
<dbReference type="InterPro" id="IPR044516">
    <property type="entry name" value="UXS-like"/>
</dbReference>
<dbReference type="PATRIC" id="fig|1076.23.peg.6247"/>
<dbReference type="EMBL" id="JXXE01000007">
    <property type="protein sequence ID" value="KIZ48190.1"/>
    <property type="molecule type" value="Genomic_DNA"/>
</dbReference>
<comment type="cofactor">
    <cofactor evidence="1">
        <name>NAD(+)</name>
        <dbReference type="ChEBI" id="CHEBI:57540"/>
    </cofactor>
</comment>
<dbReference type="SUPFAM" id="SSF51735">
    <property type="entry name" value="NAD(P)-binding Rossmann-fold domains"/>
    <property type="match status" value="1"/>
</dbReference>
<evidence type="ECO:0000256" key="2">
    <source>
        <dbReference type="ARBA" id="ARBA00022793"/>
    </source>
</evidence>
<dbReference type="Proteomes" id="UP000032515">
    <property type="component" value="Unassembled WGS sequence"/>
</dbReference>
<protein>
    <recommendedName>
        <fullName evidence="7">UDP-glucuronate decarboxylase</fullName>
    </recommendedName>
</protein>
<evidence type="ECO:0008006" key="7">
    <source>
        <dbReference type="Google" id="ProtNLM"/>
    </source>
</evidence>
<dbReference type="AlphaFoldDB" id="A0A0D7F621"/>
<dbReference type="PANTHER" id="PTHR43078">
    <property type="entry name" value="UDP-GLUCURONIC ACID DECARBOXYLASE-RELATED"/>
    <property type="match status" value="1"/>
</dbReference>
<evidence type="ECO:0000256" key="4">
    <source>
        <dbReference type="ARBA" id="ARBA00023239"/>
    </source>
</evidence>
<keyword evidence="3" id="KW-0520">NAD</keyword>
<dbReference type="GO" id="GO:0048040">
    <property type="term" value="F:UDP-glucuronate decarboxylase activity"/>
    <property type="evidence" value="ECO:0007669"/>
    <property type="project" value="TreeGrafter"/>
</dbReference>
<proteinExistence type="predicted"/>
<accession>A0A0D7F621</accession>
<keyword evidence="4" id="KW-0456">Lyase</keyword>
<dbReference type="GO" id="GO:0005737">
    <property type="term" value="C:cytoplasm"/>
    <property type="evidence" value="ECO:0007669"/>
    <property type="project" value="TreeGrafter"/>
</dbReference>